<evidence type="ECO:0000313" key="2">
    <source>
        <dbReference type="Proteomes" id="UP000518266"/>
    </source>
</evidence>
<proteinExistence type="predicted"/>
<protein>
    <submittedName>
        <fullName evidence="1">Uncharacterized protein</fullName>
    </submittedName>
</protein>
<evidence type="ECO:0000313" key="1">
    <source>
        <dbReference type="EMBL" id="KAF3842009.1"/>
    </source>
</evidence>
<comment type="caution">
    <text evidence="1">The sequence shown here is derived from an EMBL/GenBank/DDBJ whole genome shotgun (WGS) entry which is preliminary data.</text>
</comment>
<organism evidence="1 2">
    <name type="scientific">Dissostichus mawsoni</name>
    <name type="common">Antarctic cod</name>
    <dbReference type="NCBI Taxonomy" id="36200"/>
    <lineage>
        <taxon>Eukaryota</taxon>
        <taxon>Metazoa</taxon>
        <taxon>Chordata</taxon>
        <taxon>Craniata</taxon>
        <taxon>Vertebrata</taxon>
        <taxon>Euteleostomi</taxon>
        <taxon>Actinopterygii</taxon>
        <taxon>Neopterygii</taxon>
        <taxon>Teleostei</taxon>
        <taxon>Neoteleostei</taxon>
        <taxon>Acanthomorphata</taxon>
        <taxon>Eupercaria</taxon>
        <taxon>Perciformes</taxon>
        <taxon>Notothenioidei</taxon>
        <taxon>Nototheniidae</taxon>
        <taxon>Dissostichus</taxon>
    </lineage>
</organism>
<keyword evidence="2" id="KW-1185">Reference proteome</keyword>
<sequence>MSWPLLRMISGATYSGVPQKVHVFFPNPIFLAKPKSTCDKENVFFVRSQEMRVFQHIQTKQQVYLTMKSECASCMMSFSERMCSCCLVSTMCRFFRIFMAKVLFSSLLS</sequence>
<dbReference type="EMBL" id="JAAKFY010000019">
    <property type="protein sequence ID" value="KAF3842009.1"/>
    <property type="molecule type" value="Genomic_DNA"/>
</dbReference>
<gene>
    <name evidence="1" type="ORF">F7725_023960</name>
</gene>
<name>A0A7J5XZK0_DISMA</name>
<reference evidence="1 2" key="1">
    <citation type="submission" date="2020-03" db="EMBL/GenBank/DDBJ databases">
        <title>Dissostichus mawsoni Genome sequencing and assembly.</title>
        <authorList>
            <person name="Park H."/>
        </authorList>
    </citation>
    <scope>NUCLEOTIDE SEQUENCE [LARGE SCALE GENOMIC DNA]</scope>
    <source>
        <strain evidence="1">DM0001</strain>
        <tissue evidence="1">Muscle</tissue>
    </source>
</reference>
<dbReference type="AlphaFoldDB" id="A0A7J5XZK0"/>
<dbReference type="Proteomes" id="UP000518266">
    <property type="component" value="Unassembled WGS sequence"/>
</dbReference>
<accession>A0A7J5XZK0</accession>